<evidence type="ECO:0000313" key="2">
    <source>
        <dbReference type="Proteomes" id="UP000272025"/>
    </source>
</evidence>
<gene>
    <name evidence="1" type="ORF">SODALDRAFT_359446</name>
</gene>
<accession>A0A3N2PV28</accession>
<dbReference type="GeneID" id="39582657"/>
<dbReference type="EMBL" id="ML119055">
    <property type="protein sequence ID" value="ROT38363.1"/>
    <property type="molecule type" value="Genomic_DNA"/>
</dbReference>
<sequence>MSKYPLRHVSSLHHATPRPFPPAQKTWWRSCSAAPRTPIGYLHDISVSPMRLPVVEPFASTTVITIFSSSIISTTLSFGGGSRSRDSFRGRKRRQMKGKDSSYLWLPRIMCDYTVAGIHNVSMPKRINSAPLVRRQIPKSQVNPHAEVAEWGTCLIPSCPAEDPGFVTSAKFTVREHVHVHLFGGLEASYIKQPAARHVTTAHGWELNIHAGQTKASGGLASIKNVLVLILVL</sequence>
<dbReference type="RefSeq" id="XP_028466169.1">
    <property type="nucleotide sequence ID" value="XM_028614179.1"/>
</dbReference>
<reference evidence="1 2" key="1">
    <citation type="journal article" date="2018" name="Mol. Ecol.">
        <title>The obligate alkalophilic soda-lake fungus Sodiomyces alkalinus has shifted to a protein diet.</title>
        <authorList>
            <person name="Grum-Grzhimaylo A.A."/>
            <person name="Falkoski D.L."/>
            <person name="van den Heuvel J."/>
            <person name="Valero-Jimenez C.A."/>
            <person name="Min B."/>
            <person name="Choi I.G."/>
            <person name="Lipzen A."/>
            <person name="Daum C.G."/>
            <person name="Aanen D.K."/>
            <person name="Tsang A."/>
            <person name="Henrissat B."/>
            <person name="Bilanenko E.N."/>
            <person name="de Vries R.P."/>
            <person name="van Kan J.A.L."/>
            <person name="Grigoriev I.V."/>
            <person name="Debets A.J.M."/>
        </authorList>
    </citation>
    <scope>NUCLEOTIDE SEQUENCE [LARGE SCALE GENOMIC DNA]</scope>
    <source>
        <strain evidence="1 2">F11</strain>
    </source>
</reference>
<protein>
    <submittedName>
        <fullName evidence="1">Uncharacterized protein</fullName>
    </submittedName>
</protein>
<organism evidence="1 2">
    <name type="scientific">Sodiomyces alkalinus (strain CBS 110278 / VKM F-3762 / F11)</name>
    <name type="common">Alkaliphilic filamentous fungus</name>
    <dbReference type="NCBI Taxonomy" id="1314773"/>
    <lineage>
        <taxon>Eukaryota</taxon>
        <taxon>Fungi</taxon>
        <taxon>Dikarya</taxon>
        <taxon>Ascomycota</taxon>
        <taxon>Pezizomycotina</taxon>
        <taxon>Sordariomycetes</taxon>
        <taxon>Hypocreomycetidae</taxon>
        <taxon>Glomerellales</taxon>
        <taxon>Plectosphaerellaceae</taxon>
        <taxon>Sodiomyces</taxon>
    </lineage>
</organism>
<name>A0A3N2PV28_SODAK</name>
<proteinExistence type="predicted"/>
<evidence type="ECO:0000313" key="1">
    <source>
        <dbReference type="EMBL" id="ROT38363.1"/>
    </source>
</evidence>
<dbReference type="AlphaFoldDB" id="A0A3N2PV28"/>
<keyword evidence="2" id="KW-1185">Reference proteome</keyword>
<dbReference type="Proteomes" id="UP000272025">
    <property type="component" value="Unassembled WGS sequence"/>
</dbReference>